<keyword evidence="2" id="KW-1185">Reference proteome</keyword>
<comment type="caution">
    <text evidence="1">The sequence shown here is derived from an EMBL/GenBank/DDBJ whole genome shotgun (WGS) entry which is preliminary data.</text>
</comment>
<gene>
    <name evidence="1" type="ORF">FHK87_10150</name>
</gene>
<evidence type="ECO:0000313" key="1">
    <source>
        <dbReference type="EMBL" id="TPN87925.1"/>
    </source>
</evidence>
<proteinExistence type="predicted"/>
<sequence>MKKKFSEVLNDTIDYFLLGDIELLRDFKIENNLSNDLATEFTTNESGDDVVKNGIMIPMSKIVNQPYTILFTTSENESEFEEKENSLSFKKNGYILKVENRKIFLFTWWILNDFSDEKVEELSRNPHKWNRPFIEIDNGWYDVDILGGFTKQKVKFKDKEGNIVKEDSFEPTFEFKLTLRDKKNDFKAKMNESFELLR</sequence>
<accession>A0A504JHN6</accession>
<dbReference type="EMBL" id="VFWZ01000002">
    <property type="protein sequence ID" value="TPN87925.1"/>
    <property type="molecule type" value="Genomic_DNA"/>
</dbReference>
<protein>
    <submittedName>
        <fullName evidence="1">Uncharacterized protein</fullName>
    </submittedName>
</protein>
<reference evidence="1 2" key="1">
    <citation type="submission" date="2019-06" db="EMBL/GenBank/DDBJ databases">
        <authorList>
            <person name="Meng X."/>
        </authorList>
    </citation>
    <scope>NUCLEOTIDE SEQUENCE [LARGE SCALE GENOMIC DNA]</scope>
    <source>
        <strain evidence="1 2">M625</strain>
    </source>
</reference>
<dbReference type="OrthoDB" id="654004at2"/>
<dbReference type="AlphaFoldDB" id="A0A504JHN6"/>
<dbReference type="Proteomes" id="UP000315540">
    <property type="component" value="Unassembled WGS sequence"/>
</dbReference>
<organism evidence="1 2">
    <name type="scientific">Aquimarina algicola</name>
    <dbReference type="NCBI Taxonomy" id="2589995"/>
    <lineage>
        <taxon>Bacteria</taxon>
        <taxon>Pseudomonadati</taxon>
        <taxon>Bacteroidota</taxon>
        <taxon>Flavobacteriia</taxon>
        <taxon>Flavobacteriales</taxon>
        <taxon>Flavobacteriaceae</taxon>
        <taxon>Aquimarina</taxon>
    </lineage>
</organism>
<dbReference type="RefSeq" id="WP_140592564.1">
    <property type="nucleotide sequence ID" value="NZ_VFWZ01000002.1"/>
</dbReference>
<evidence type="ECO:0000313" key="2">
    <source>
        <dbReference type="Proteomes" id="UP000315540"/>
    </source>
</evidence>
<name>A0A504JHN6_9FLAO</name>